<dbReference type="PANTHER" id="PTHR45749:SF28">
    <property type="entry name" value="ZINC FINGER MYM-TYPE PROTEIN 1-LIKE-RELATED"/>
    <property type="match status" value="1"/>
</dbReference>
<keyword evidence="2" id="KW-1185">Reference proteome</keyword>
<reference evidence="1" key="1">
    <citation type="submission" date="2020-04" db="EMBL/GenBank/DDBJ databases">
        <authorList>
            <person name="Alioto T."/>
            <person name="Alioto T."/>
            <person name="Gomez Garrido J."/>
        </authorList>
    </citation>
    <scope>NUCLEOTIDE SEQUENCE</scope>
    <source>
        <strain evidence="1">A484AB</strain>
    </source>
</reference>
<evidence type="ECO:0000313" key="2">
    <source>
        <dbReference type="Proteomes" id="UP001152795"/>
    </source>
</evidence>
<dbReference type="Proteomes" id="UP001152795">
    <property type="component" value="Unassembled WGS sequence"/>
</dbReference>
<gene>
    <name evidence="1" type="ORF">PACLA_8A000922</name>
</gene>
<evidence type="ECO:0000313" key="1">
    <source>
        <dbReference type="EMBL" id="CAB4017034.1"/>
    </source>
</evidence>
<dbReference type="EMBL" id="CACRXK020009371">
    <property type="protein sequence ID" value="CAB4017034.1"/>
    <property type="molecule type" value="Genomic_DNA"/>
</dbReference>
<proteinExistence type="predicted"/>
<name>A0A6S7IDT7_PARCT</name>
<dbReference type="AlphaFoldDB" id="A0A6S7IDT7"/>
<organism evidence="1 2">
    <name type="scientific">Paramuricea clavata</name>
    <name type="common">Red gorgonian</name>
    <name type="synonym">Violescent sea-whip</name>
    <dbReference type="NCBI Taxonomy" id="317549"/>
    <lineage>
        <taxon>Eukaryota</taxon>
        <taxon>Metazoa</taxon>
        <taxon>Cnidaria</taxon>
        <taxon>Anthozoa</taxon>
        <taxon>Octocorallia</taxon>
        <taxon>Malacalcyonacea</taxon>
        <taxon>Plexauridae</taxon>
        <taxon>Paramuricea</taxon>
    </lineage>
</organism>
<sequence length="363" mass="40779">MCERVLEKVSKTDAPQSCVLLEELVSVTEKVKATSSALLFDAKKTLDKGKPCPSIYAAEVNEFVPISKEPGSRRRILTDQDREFMINLGPFQHILEITKFHSPSIVDSLLSVLTNFRIWSILLSRMLHFCFVCHLFPTGAGHEKSNDVWIGEGVRQWHKMKSRGKSKQGKLPGHFGSNSHKASFEALHMDKAHMTLCIEAEAEKKKNREAVKILIDIVRFLVSQGLALRGHGAESDANGNFHQLLWQTVPDTAPDTSHLDQLSVVLRYVTPSCVVRDRLVDIRDIDSKTGDGQATAILESLRSKEFNTESIVFQSYDYTYSTSGKFKGCQAKMTEYYTLEMIYVFFTSIQHQALHGFSSGSEG</sequence>
<comment type="caution">
    <text evidence="1">The sequence shown here is derived from an EMBL/GenBank/DDBJ whole genome shotgun (WGS) entry which is preliminary data.</text>
</comment>
<protein>
    <submittedName>
        <fullName evidence="1">Uncharacterized protein</fullName>
    </submittedName>
</protein>
<accession>A0A6S7IDT7</accession>
<dbReference type="PANTHER" id="PTHR45749">
    <property type="match status" value="1"/>
</dbReference>